<dbReference type="InterPro" id="IPR052558">
    <property type="entry name" value="Siderophore_Hydrolase_D"/>
</dbReference>
<evidence type="ECO:0000256" key="5">
    <source>
        <dbReference type="ARBA" id="ARBA00013244"/>
    </source>
</evidence>
<dbReference type="OrthoDB" id="9784036at2"/>
<dbReference type="STRING" id="1250539.Ga0080574_TMP1488"/>
<dbReference type="InterPro" id="IPR000801">
    <property type="entry name" value="Esterase-like"/>
</dbReference>
<dbReference type="Gene3D" id="3.40.50.1820">
    <property type="entry name" value="alpha/beta hydrolase"/>
    <property type="match status" value="1"/>
</dbReference>
<dbReference type="RefSeq" id="WP_076696652.1">
    <property type="nucleotide sequence ID" value="NZ_JBHSGJ010000023.1"/>
</dbReference>
<dbReference type="EC" id="2.3.1.20" evidence="5"/>
<dbReference type="PROSITE" id="PS51318">
    <property type="entry name" value="TAT"/>
    <property type="match status" value="1"/>
</dbReference>
<evidence type="ECO:0000313" key="10">
    <source>
        <dbReference type="Proteomes" id="UP000187059"/>
    </source>
</evidence>
<name>A0A1P8UQZ9_9RHOB</name>
<sequence>MMGRRNFLAGLAAIGTGGPTLAQPMQAVAEPTVLETGSAHYHTAELRLPHPVPGLADHRIRIAWPRGPVPEGGFPALHMLDGRAVAALLDEPLLARLAARGGPAIVAHGHARATRFATLERAQDYTPPDAEGRPVADPRGRAGGGALDYLALLTGEILPRVETRAPLDPARRLLWGHSYGGLFVLQAALAAGGAFARFVAASPALWWDDARFYARVLASVERGLSPMPVLDLHSGSAERARASRPSNPDAQDLLRMRDALPEGALDRLSEALRGHGVAGETLVFDGLSHGESFASSARTTLLETALEL</sequence>
<evidence type="ECO:0000256" key="4">
    <source>
        <dbReference type="ARBA" id="ARBA00012820"/>
    </source>
</evidence>
<comment type="catalytic activity">
    <reaction evidence="1">
        <text>2 alpha,alpha'-trehalose 6-mycolate = alpha,alpha'-trehalose 6,6'-bismycolate + alpha,alpha-trehalose</text>
        <dbReference type="Rhea" id="RHEA:23472"/>
        <dbReference type="ChEBI" id="CHEBI:16551"/>
        <dbReference type="ChEBI" id="CHEBI:18195"/>
        <dbReference type="ChEBI" id="CHEBI:18234"/>
        <dbReference type="EC" id="2.3.1.122"/>
    </reaction>
</comment>
<dbReference type="GO" id="GO:0016788">
    <property type="term" value="F:hydrolase activity, acting on ester bonds"/>
    <property type="evidence" value="ECO:0007669"/>
    <property type="project" value="TreeGrafter"/>
</dbReference>
<evidence type="ECO:0000313" key="9">
    <source>
        <dbReference type="EMBL" id="APZ51822.1"/>
    </source>
</evidence>
<keyword evidence="6" id="KW-0378">Hydrolase</keyword>
<dbReference type="GO" id="GO:0004144">
    <property type="term" value="F:diacylglycerol O-acyltransferase activity"/>
    <property type="evidence" value="ECO:0007669"/>
    <property type="project" value="UniProtKB-EC"/>
</dbReference>
<dbReference type="AlphaFoldDB" id="A0A1P8UQZ9"/>
<proteinExistence type="inferred from homology"/>
<dbReference type="EMBL" id="CP015093">
    <property type="protein sequence ID" value="APZ51822.1"/>
    <property type="molecule type" value="Genomic_DNA"/>
</dbReference>
<evidence type="ECO:0000256" key="3">
    <source>
        <dbReference type="ARBA" id="ARBA00005874"/>
    </source>
</evidence>
<comment type="similarity">
    <text evidence="3">Belongs to the mycobacterial A85 antigen family.</text>
</comment>
<dbReference type="KEGG" id="paby:Ga0080574_TMP1488"/>
<dbReference type="Proteomes" id="UP000187059">
    <property type="component" value="Chromosome"/>
</dbReference>
<accession>A0A1P8UQZ9</accession>
<dbReference type="PANTHER" id="PTHR40841:SF2">
    <property type="entry name" value="SIDEROPHORE-DEGRADING ESTERASE (EUROFUNG)"/>
    <property type="match status" value="1"/>
</dbReference>
<organism evidence="9 10">
    <name type="scientific">Salipiger abyssi</name>
    <dbReference type="NCBI Taxonomy" id="1250539"/>
    <lineage>
        <taxon>Bacteria</taxon>
        <taxon>Pseudomonadati</taxon>
        <taxon>Pseudomonadota</taxon>
        <taxon>Alphaproteobacteria</taxon>
        <taxon>Rhodobacterales</taxon>
        <taxon>Roseobacteraceae</taxon>
        <taxon>Salipiger</taxon>
    </lineage>
</organism>
<dbReference type="SUPFAM" id="SSF53474">
    <property type="entry name" value="alpha/beta-Hydrolases"/>
    <property type="match status" value="1"/>
</dbReference>
<evidence type="ECO:0000256" key="8">
    <source>
        <dbReference type="ARBA" id="ARBA00048109"/>
    </source>
</evidence>
<comment type="catalytic activity">
    <reaction evidence="8">
        <text>an acyl-CoA + a 1,2-diacyl-sn-glycerol = a triacyl-sn-glycerol + CoA</text>
        <dbReference type="Rhea" id="RHEA:10868"/>
        <dbReference type="ChEBI" id="CHEBI:17815"/>
        <dbReference type="ChEBI" id="CHEBI:57287"/>
        <dbReference type="ChEBI" id="CHEBI:58342"/>
        <dbReference type="ChEBI" id="CHEBI:64615"/>
        <dbReference type="EC" id="2.3.1.20"/>
    </reaction>
</comment>
<dbReference type="PANTHER" id="PTHR40841">
    <property type="entry name" value="SIDEROPHORE TRIACETYLFUSARININE C ESTERASE"/>
    <property type="match status" value="1"/>
</dbReference>
<evidence type="ECO:0000256" key="1">
    <source>
        <dbReference type="ARBA" id="ARBA00000697"/>
    </source>
</evidence>
<dbReference type="Pfam" id="PF00756">
    <property type="entry name" value="Esterase"/>
    <property type="match status" value="1"/>
</dbReference>
<evidence type="ECO:0000256" key="6">
    <source>
        <dbReference type="ARBA" id="ARBA00022801"/>
    </source>
</evidence>
<reference evidence="9 10" key="1">
    <citation type="submission" date="2016-04" db="EMBL/GenBank/DDBJ databases">
        <title>Deep-sea bacteria in the southern Pacific.</title>
        <authorList>
            <person name="Tang K."/>
        </authorList>
    </citation>
    <scope>NUCLEOTIDE SEQUENCE [LARGE SCALE GENOMIC DNA]</scope>
    <source>
        <strain evidence="9 10">JLT2014</strain>
    </source>
</reference>
<protein>
    <recommendedName>
        <fullName evidence="7">Acyl-CoA:diacylglycerol acyltransferase</fullName>
        <ecNumber evidence="4">2.3.1.122</ecNumber>
        <ecNumber evidence="5">2.3.1.20</ecNumber>
    </recommendedName>
</protein>
<evidence type="ECO:0000256" key="2">
    <source>
        <dbReference type="ARBA" id="ARBA00005622"/>
    </source>
</evidence>
<dbReference type="EC" id="2.3.1.122" evidence="4"/>
<gene>
    <name evidence="9" type="ORF">Ga0080574_TMP1488</name>
</gene>
<dbReference type="InterPro" id="IPR006311">
    <property type="entry name" value="TAT_signal"/>
</dbReference>
<dbReference type="InterPro" id="IPR029058">
    <property type="entry name" value="AB_hydrolase_fold"/>
</dbReference>
<dbReference type="GO" id="GO:0050348">
    <property type="term" value="F:trehalose O-mycolyltransferase activity"/>
    <property type="evidence" value="ECO:0007669"/>
    <property type="project" value="UniProtKB-EC"/>
</dbReference>
<keyword evidence="10" id="KW-1185">Reference proteome</keyword>
<evidence type="ECO:0000256" key="7">
    <source>
        <dbReference type="ARBA" id="ARBA00032572"/>
    </source>
</evidence>
<comment type="similarity">
    <text evidence="2">Belongs to the esterase D family.</text>
</comment>